<dbReference type="PROSITE" id="PS00715">
    <property type="entry name" value="SIGMA70_1"/>
    <property type="match status" value="1"/>
</dbReference>
<feature type="domain" description="RNA polymerase sigma-70" evidence="2">
    <location>
        <begin position="165"/>
        <end position="178"/>
    </location>
</feature>
<protein>
    <submittedName>
        <fullName evidence="3">Sigma-70 region 2</fullName>
    </submittedName>
</protein>
<dbReference type="SUPFAM" id="SSF88946">
    <property type="entry name" value="Sigma2 domain of RNA polymerase sigma factors"/>
    <property type="match status" value="1"/>
</dbReference>
<dbReference type="Gene3D" id="1.10.601.10">
    <property type="entry name" value="RNA Polymerase Primary Sigma Factor"/>
    <property type="match status" value="1"/>
</dbReference>
<dbReference type="STRING" id="1619234.SAMN05421730_100388"/>
<dbReference type="RefSeq" id="WP_169823589.1">
    <property type="nucleotide sequence ID" value="NZ_FMKA01000003.1"/>
</dbReference>
<dbReference type="EMBL" id="FMKA01000003">
    <property type="protein sequence ID" value="SCP95982.1"/>
    <property type="molecule type" value="Genomic_DNA"/>
</dbReference>
<feature type="region of interest" description="Disordered" evidence="1">
    <location>
        <begin position="69"/>
        <end position="93"/>
    </location>
</feature>
<dbReference type="InterPro" id="IPR036388">
    <property type="entry name" value="WH-like_DNA-bd_sf"/>
</dbReference>
<sequence>MQDRMEFREKLAHAEELAETRNKQLDFEDIQEIFEDMELEEGQLNLICEYLQSRKIKVKGYQPLEKINDEAGPEIPAAQAGGEELSETGNAESEYAAEDDGIDFLGIYMEDIKGADTLSQEETAELYSAAMAGDHAAKSRLIEANLMTVVEIAKKYTGSGLAVSDLIQEGNVGLMLGIDGLRDRAAEIACGEFTPEAFVKASISEAIETAIADNECFKTDSGRVVEKINYISEAIRNVSEETGTKVSIEELAEYLEMKEEEIRDILKLAPDDFDIDNGEAQTGITDILHVAPDELKPHDDGEESASSCGCGGHGHHAEHECGCGDSHHGKDHECDCGHKH</sequence>
<dbReference type="SUPFAM" id="SSF88659">
    <property type="entry name" value="Sigma3 and sigma4 domains of RNA polymerase sigma factors"/>
    <property type="match status" value="1"/>
</dbReference>
<name>A0A1D3TQQ4_9FIRM</name>
<dbReference type="AlphaFoldDB" id="A0A1D3TQQ4"/>
<gene>
    <name evidence="3" type="ORF">SAMN05421730_100388</name>
</gene>
<evidence type="ECO:0000313" key="3">
    <source>
        <dbReference type="EMBL" id="SCP95982.1"/>
    </source>
</evidence>
<proteinExistence type="predicted"/>
<accession>A0A1D3TQQ4</accession>
<dbReference type="Pfam" id="PF04539">
    <property type="entry name" value="Sigma70_r3"/>
    <property type="match status" value="1"/>
</dbReference>
<dbReference type="GO" id="GO:0006352">
    <property type="term" value="P:DNA-templated transcription initiation"/>
    <property type="evidence" value="ECO:0007669"/>
    <property type="project" value="InterPro"/>
</dbReference>
<dbReference type="InterPro" id="IPR007627">
    <property type="entry name" value="RNA_pol_sigma70_r2"/>
</dbReference>
<evidence type="ECO:0000313" key="4">
    <source>
        <dbReference type="Proteomes" id="UP000199315"/>
    </source>
</evidence>
<dbReference type="PANTHER" id="PTHR30603:SF47">
    <property type="entry name" value="RNA POLYMERASE SIGMA FACTOR SIGD, CHLOROPLASTIC"/>
    <property type="match status" value="1"/>
</dbReference>
<reference evidence="3 4" key="1">
    <citation type="submission" date="2016-09" db="EMBL/GenBank/DDBJ databases">
        <authorList>
            <person name="Capua I."/>
            <person name="De Benedictis P."/>
            <person name="Joannis T."/>
            <person name="Lombin L.H."/>
            <person name="Cattoli G."/>
        </authorList>
    </citation>
    <scope>NUCLEOTIDE SEQUENCE [LARGE SCALE GENOMIC DNA]</scope>
    <source>
        <strain evidence="3 4">GluBS11</strain>
    </source>
</reference>
<keyword evidence="4" id="KW-1185">Reference proteome</keyword>
<organism evidence="3 4">
    <name type="scientific">Anaerobium acetethylicum</name>
    <dbReference type="NCBI Taxonomy" id="1619234"/>
    <lineage>
        <taxon>Bacteria</taxon>
        <taxon>Bacillati</taxon>
        <taxon>Bacillota</taxon>
        <taxon>Clostridia</taxon>
        <taxon>Lachnospirales</taxon>
        <taxon>Lachnospiraceae</taxon>
        <taxon>Anaerobium</taxon>
    </lineage>
</organism>
<dbReference type="InterPro" id="IPR000943">
    <property type="entry name" value="RNA_pol_sigma70"/>
</dbReference>
<evidence type="ECO:0000256" key="1">
    <source>
        <dbReference type="SAM" id="MobiDB-lite"/>
    </source>
</evidence>
<dbReference type="PANTHER" id="PTHR30603">
    <property type="entry name" value="RNA POLYMERASE SIGMA FACTOR RPO"/>
    <property type="match status" value="1"/>
</dbReference>
<dbReference type="InterPro" id="IPR013325">
    <property type="entry name" value="RNA_pol_sigma_r2"/>
</dbReference>
<dbReference type="InterPro" id="IPR013324">
    <property type="entry name" value="RNA_pol_sigma_r3/r4-like"/>
</dbReference>
<dbReference type="Proteomes" id="UP000199315">
    <property type="component" value="Unassembled WGS sequence"/>
</dbReference>
<dbReference type="GO" id="GO:0003700">
    <property type="term" value="F:DNA-binding transcription factor activity"/>
    <property type="evidence" value="ECO:0007669"/>
    <property type="project" value="InterPro"/>
</dbReference>
<dbReference type="InterPro" id="IPR007624">
    <property type="entry name" value="RNA_pol_sigma70_r3"/>
</dbReference>
<evidence type="ECO:0000259" key="2">
    <source>
        <dbReference type="PROSITE" id="PS00715"/>
    </source>
</evidence>
<dbReference type="Gene3D" id="1.10.10.10">
    <property type="entry name" value="Winged helix-like DNA-binding domain superfamily/Winged helix DNA-binding domain"/>
    <property type="match status" value="1"/>
</dbReference>
<dbReference type="Pfam" id="PF04542">
    <property type="entry name" value="Sigma70_r2"/>
    <property type="match status" value="1"/>
</dbReference>
<dbReference type="InterPro" id="IPR050239">
    <property type="entry name" value="Sigma-70_RNA_pol_init_factors"/>
</dbReference>